<dbReference type="STRING" id="313628.LNTAR_20117"/>
<keyword evidence="5" id="KW-0472">Membrane</keyword>
<dbReference type="GO" id="GO:0005524">
    <property type="term" value="F:ATP binding"/>
    <property type="evidence" value="ECO:0007669"/>
    <property type="project" value="UniProtKB-KW"/>
</dbReference>
<evidence type="ECO:0000256" key="5">
    <source>
        <dbReference type="SAM" id="Phobius"/>
    </source>
</evidence>
<reference evidence="7 8" key="1">
    <citation type="journal article" date="2010" name="J. Bacteriol.">
        <title>Genome sequence of Lentisphaera araneosa HTCC2155T, the type species of the order Lentisphaerales in the phylum Lentisphaerae.</title>
        <authorList>
            <person name="Thrash J.C."/>
            <person name="Cho J.C."/>
            <person name="Vergin K.L."/>
            <person name="Morris R.M."/>
            <person name="Giovannoni S.J."/>
        </authorList>
    </citation>
    <scope>NUCLEOTIDE SEQUENCE [LARGE SCALE GENOMIC DNA]</scope>
    <source>
        <strain evidence="7 8">HTCC2155</strain>
    </source>
</reference>
<dbReference type="PROSITE" id="PS50011">
    <property type="entry name" value="PROTEIN_KINASE_DOM"/>
    <property type="match status" value="1"/>
</dbReference>
<dbReference type="CDD" id="cd14014">
    <property type="entry name" value="STKc_PknB_like"/>
    <property type="match status" value="1"/>
</dbReference>
<keyword evidence="1" id="KW-0808">Transferase</keyword>
<sequence>MSDKFQVKRNFGKLFDDAVCEDQGAGELYQKLKNSTQRYAQEAELGEGGMKTVALVKDELTGRKVAIATLKGEAKRDSSERFLREARICARLEHPNIVPLHDLGVDENGNVYFTMKLVEGISFQELIEEIKANKSELNLSELLEIFVKICDAVSYAHSQEIIHLDLKPENIQISHFGEVMVCDWGLARDLRQKESFTEELIVNESFVTQDGLVRGTPGYMSPEQARGAISESSFQSDIYALGSILYTILTLKRPGSGSVKEVLEQTQAGDFPSPSTLCPKRNIPSALEAICLKAMKLDPKERYSNAAQLKNDILAYLRGFATSLENASFFVQVKLLIKRNKLLSTVISMSTLLLITATSLFMFSIKQSELEARNSAQQAKQAEELAKKTLLKWQKTNELKKLIATESLPQVVNLARDAVENYEVLKGIDLAQVAVEIDKNLQISHRDLGYLQASLFEFEASIKSYQLGGMAPKNNHILASQDCLNKFKGRKDLSFEEIMWIVRTYSDYKLYNMINEFTFSPKLHFFTLEQRRQYAAEVLTLQNSQVKEVKFEGDKVIFDASKANDINALYRTEITELDLRNAKLRRRIVAIRGLPLKKIIMPRHDPNKHIPHLATCKTLKEVHLPEKTTDKNLLKDLPKSIKIIFY</sequence>
<dbReference type="SMART" id="SM00220">
    <property type="entry name" value="S_TKc"/>
    <property type="match status" value="1"/>
</dbReference>
<evidence type="ECO:0000259" key="6">
    <source>
        <dbReference type="PROSITE" id="PS50011"/>
    </source>
</evidence>
<keyword evidence="8" id="KW-1185">Reference proteome</keyword>
<dbReference type="OrthoDB" id="9783151at2"/>
<dbReference type="PANTHER" id="PTHR43289:SF6">
    <property type="entry name" value="SERINE_THREONINE-PROTEIN KINASE NEKL-3"/>
    <property type="match status" value="1"/>
</dbReference>
<dbReference type="InterPro" id="IPR000719">
    <property type="entry name" value="Prot_kinase_dom"/>
</dbReference>
<dbReference type="PANTHER" id="PTHR43289">
    <property type="entry name" value="MITOGEN-ACTIVATED PROTEIN KINASE KINASE KINASE 20-RELATED"/>
    <property type="match status" value="1"/>
</dbReference>
<dbReference type="InterPro" id="IPR011009">
    <property type="entry name" value="Kinase-like_dom_sf"/>
</dbReference>
<accession>A6DPW8</accession>
<dbReference type="GO" id="GO:0004674">
    <property type="term" value="F:protein serine/threonine kinase activity"/>
    <property type="evidence" value="ECO:0007669"/>
    <property type="project" value="TreeGrafter"/>
</dbReference>
<evidence type="ECO:0000313" key="7">
    <source>
        <dbReference type="EMBL" id="EDM26413.1"/>
    </source>
</evidence>
<evidence type="ECO:0000256" key="1">
    <source>
        <dbReference type="ARBA" id="ARBA00022679"/>
    </source>
</evidence>
<dbReference type="Gene3D" id="1.10.510.10">
    <property type="entry name" value="Transferase(Phosphotransferase) domain 1"/>
    <property type="match status" value="1"/>
</dbReference>
<organism evidence="7 8">
    <name type="scientific">Lentisphaera araneosa HTCC2155</name>
    <dbReference type="NCBI Taxonomy" id="313628"/>
    <lineage>
        <taxon>Bacteria</taxon>
        <taxon>Pseudomonadati</taxon>
        <taxon>Lentisphaerota</taxon>
        <taxon>Lentisphaeria</taxon>
        <taxon>Lentisphaerales</taxon>
        <taxon>Lentisphaeraceae</taxon>
        <taxon>Lentisphaera</taxon>
    </lineage>
</organism>
<evidence type="ECO:0000313" key="8">
    <source>
        <dbReference type="Proteomes" id="UP000004947"/>
    </source>
</evidence>
<dbReference type="Pfam" id="PF00069">
    <property type="entry name" value="Pkinase"/>
    <property type="match status" value="1"/>
</dbReference>
<dbReference type="AlphaFoldDB" id="A6DPW8"/>
<protein>
    <submittedName>
        <fullName evidence="7">Serine/threonine-protein kinase</fullName>
    </submittedName>
</protein>
<gene>
    <name evidence="7" type="ORF">LNTAR_20117</name>
</gene>
<feature type="transmembrane region" description="Helical" evidence="5">
    <location>
        <begin position="342"/>
        <end position="365"/>
    </location>
</feature>
<evidence type="ECO:0000256" key="4">
    <source>
        <dbReference type="ARBA" id="ARBA00022840"/>
    </source>
</evidence>
<keyword evidence="5" id="KW-0812">Transmembrane</keyword>
<keyword evidence="5" id="KW-1133">Transmembrane helix</keyword>
<evidence type="ECO:0000256" key="3">
    <source>
        <dbReference type="ARBA" id="ARBA00022777"/>
    </source>
</evidence>
<dbReference type="EMBL" id="ABCK01000017">
    <property type="protein sequence ID" value="EDM26413.1"/>
    <property type="molecule type" value="Genomic_DNA"/>
</dbReference>
<evidence type="ECO:0000256" key="2">
    <source>
        <dbReference type="ARBA" id="ARBA00022741"/>
    </source>
</evidence>
<dbReference type="eggNOG" id="COG0515">
    <property type="taxonomic scope" value="Bacteria"/>
</dbReference>
<dbReference type="Gene3D" id="3.30.200.20">
    <property type="entry name" value="Phosphorylase Kinase, domain 1"/>
    <property type="match status" value="1"/>
</dbReference>
<dbReference type="SUPFAM" id="SSF56112">
    <property type="entry name" value="Protein kinase-like (PK-like)"/>
    <property type="match status" value="1"/>
</dbReference>
<comment type="caution">
    <text evidence="7">The sequence shown here is derived from an EMBL/GenBank/DDBJ whole genome shotgun (WGS) entry which is preliminary data.</text>
</comment>
<dbReference type="Proteomes" id="UP000004947">
    <property type="component" value="Unassembled WGS sequence"/>
</dbReference>
<keyword evidence="4" id="KW-0067">ATP-binding</keyword>
<feature type="domain" description="Protein kinase" evidence="6">
    <location>
        <begin position="39"/>
        <end position="317"/>
    </location>
</feature>
<name>A6DPW8_9BACT</name>
<proteinExistence type="predicted"/>
<dbReference type="RefSeq" id="WP_007279899.1">
    <property type="nucleotide sequence ID" value="NZ_ABCK01000017.1"/>
</dbReference>
<keyword evidence="2" id="KW-0547">Nucleotide-binding</keyword>
<keyword evidence="3 7" id="KW-0418">Kinase</keyword>